<dbReference type="WBParaSite" id="SSTP_0000752900.1">
    <property type="protein sequence ID" value="SSTP_0000752900.1"/>
    <property type="gene ID" value="SSTP_0000752900"/>
</dbReference>
<dbReference type="WBParaSite" id="TCONS_00009516.p1">
    <property type="protein sequence ID" value="TCONS_00009516.p1"/>
    <property type="gene ID" value="XLOC_007320"/>
</dbReference>
<evidence type="ECO:0000256" key="1">
    <source>
        <dbReference type="SAM" id="Coils"/>
    </source>
</evidence>
<dbReference type="Proteomes" id="UP000035681">
    <property type="component" value="Unplaced"/>
</dbReference>
<dbReference type="InterPro" id="IPR035999">
    <property type="entry name" value="Sec7_dom_sf"/>
</dbReference>
<dbReference type="Gene3D" id="1.10.220.20">
    <property type="match status" value="1"/>
</dbReference>
<dbReference type="SUPFAM" id="SSF48425">
    <property type="entry name" value="Sec7 domain"/>
    <property type="match status" value="1"/>
</dbReference>
<keyword evidence="4" id="KW-1185">Reference proteome</keyword>
<feature type="domain" description="SEC7" evidence="3">
    <location>
        <begin position="56"/>
        <end position="243"/>
    </location>
</feature>
<dbReference type="Pfam" id="PF01369">
    <property type="entry name" value="Sec7"/>
    <property type="match status" value="1"/>
</dbReference>
<evidence type="ECO:0000259" key="3">
    <source>
        <dbReference type="PROSITE" id="PS50190"/>
    </source>
</evidence>
<dbReference type="GO" id="GO:0032012">
    <property type="term" value="P:regulation of ARF protein signal transduction"/>
    <property type="evidence" value="ECO:0007669"/>
    <property type="project" value="InterPro"/>
</dbReference>
<dbReference type="SMART" id="SM00233">
    <property type="entry name" value="PH"/>
    <property type="match status" value="1"/>
</dbReference>
<dbReference type="PANTHER" id="PTHR10663:SF402">
    <property type="entry name" value="MIP16918P"/>
    <property type="match status" value="1"/>
</dbReference>
<dbReference type="InterPro" id="IPR023394">
    <property type="entry name" value="Sec7_C_sf"/>
</dbReference>
<dbReference type="SUPFAM" id="SSF50729">
    <property type="entry name" value="PH domain-like"/>
    <property type="match status" value="1"/>
</dbReference>
<feature type="coiled-coil region" evidence="1">
    <location>
        <begin position="29"/>
        <end position="56"/>
    </location>
</feature>
<proteinExistence type="predicted"/>
<organism evidence="5">
    <name type="scientific">Strongyloides stercoralis</name>
    <name type="common">Threadworm</name>
    <dbReference type="NCBI Taxonomy" id="6248"/>
    <lineage>
        <taxon>Eukaryota</taxon>
        <taxon>Metazoa</taxon>
        <taxon>Ecdysozoa</taxon>
        <taxon>Nematoda</taxon>
        <taxon>Chromadorea</taxon>
        <taxon>Rhabditida</taxon>
        <taxon>Tylenchina</taxon>
        <taxon>Panagrolaimomorpha</taxon>
        <taxon>Strongyloidoidea</taxon>
        <taxon>Strongyloididae</taxon>
        <taxon>Strongyloides</taxon>
    </lineage>
</organism>
<dbReference type="Gene3D" id="1.10.1000.11">
    <property type="entry name" value="Arf Nucleotide-binding Site Opener,domain 2"/>
    <property type="match status" value="1"/>
</dbReference>
<dbReference type="PANTHER" id="PTHR10663">
    <property type="entry name" value="GUANYL-NUCLEOTIDE EXCHANGE FACTOR"/>
    <property type="match status" value="1"/>
</dbReference>
<sequence length="405" mass="47158">MCIIEMIGFNVADLSPEELQRLSVIHKKKAKLLEEIQLIKEEMEQIDAQMDTLDIEDDDIGTKTKQAIIGRKKFNNHPRKGLEYLFEYNIIDKTAEAVAEFLYNGEGLSKTAIGQYLGERDEFNLEVLDKFVKLHDFTEKELVDSLRQFLGSFMLPGESQKIDRMMQLFAQRYCDQNPGVFNHADVCYVLSFSVIMLNTNLYNPNVKEKLTADKFINMCRGANEGADLPREFLLSLYNNIKNEEFKMPTDEKDDLMNTFINPDKKGFLWKKGSYKTWKKRWFILSGKCLYYFENQGETDPRGIIPLENVKVRFVEEKNKQHVFEIFSSTSEVIKACKTETDGRVVEGKHTTYRMCAPTAEDMHQWINAIQRSINNDPFFDMLQLRKKRIEKQISETSLNSSKDSK</sequence>
<dbReference type="GO" id="GO:0005085">
    <property type="term" value="F:guanyl-nucleotide exchange factor activity"/>
    <property type="evidence" value="ECO:0007669"/>
    <property type="project" value="InterPro"/>
</dbReference>
<dbReference type="AlphaFoldDB" id="A0A0K0EDG6"/>
<dbReference type="PROSITE" id="PS50190">
    <property type="entry name" value="SEC7"/>
    <property type="match status" value="1"/>
</dbReference>
<keyword evidence="1" id="KW-0175">Coiled coil</keyword>
<dbReference type="Pfam" id="PF00169">
    <property type="entry name" value="PH"/>
    <property type="match status" value="1"/>
</dbReference>
<dbReference type="InterPro" id="IPR000904">
    <property type="entry name" value="Sec7_dom"/>
</dbReference>
<dbReference type="FunFam" id="1.10.1000.11:FF:000002">
    <property type="entry name" value="Cytohesin 1"/>
    <property type="match status" value="1"/>
</dbReference>
<dbReference type="STRING" id="6248.A0A0K0EDG6"/>
<dbReference type="Gene3D" id="2.30.29.30">
    <property type="entry name" value="Pleckstrin-homology domain (PH domain)/Phosphotyrosine-binding domain (PTB)"/>
    <property type="match status" value="1"/>
</dbReference>
<protein>
    <submittedName>
        <fullName evidence="5 6">Cytohesin-1</fullName>
    </submittedName>
</protein>
<evidence type="ECO:0000313" key="5">
    <source>
        <dbReference type="WBParaSite" id="SSTP_0000752900.1"/>
    </source>
</evidence>
<evidence type="ECO:0000313" key="4">
    <source>
        <dbReference type="Proteomes" id="UP000035681"/>
    </source>
</evidence>
<dbReference type="CDD" id="cd00171">
    <property type="entry name" value="Sec7"/>
    <property type="match status" value="1"/>
</dbReference>
<dbReference type="CDD" id="cd01252">
    <property type="entry name" value="PH_GRP1-like"/>
    <property type="match status" value="1"/>
</dbReference>
<evidence type="ECO:0000313" key="6">
    <source>
        <dbReference type="WBParaSite" id="TCONS_00009516.p1"/>
    </source>
</evidence>
<dbReference type="InterPro" id="IPR001849">
    <property type="entry name" value="PH_domain"/>
</dbReference>
<reference evidence="5" key="1">
    <citation type="submission" date="2015-08" db="UniProtKB">
        <authorList>
            <consortium name="WormBaseParasite"/>
        </authorList>
    </citation>
    <scope>IDENTIFICATION</scope>
</reference>
<accession>A0A0K0EDG6</accession>
<feature type="domain" description="PH" evidence="2">
    <location>
        <begin position="261"/>
        <end position="374"/>
    </location>
</feature>
<dbReference type="SMART" id="SM00222">
    <property type="entry name" value="Sec7"/>
    <property type="match status" value="1"/>
</dbReference>
<dbReference type="PROSITE" id="PS50003">
    <property type="entry name" value="PH_DOMAIN"/>
    <property type="match status" value="1"/>
</dbReference>
<name>A0A0K0EDG6_STRER</name>
<dbReference type="InterPro" id="IPR011993">
    <property type="entry name" value="PH-like_dom_sf"/>
</dbReference>
<evidence type="ECO:0000259" key="2">
    <source>
        <dbReference type="PROSITE" id="PS50003"/>
    </source>
</evidence>